<feature type="binding site" evidence="7">
    <location>
        <position position="34"/>
    </location>
    <ligand>
        <name>ATP</name>
        <dbReference type="ChEBI" id="CHEBI:30616"/>
    </ligand>
</feature>
<keyword evidence="5" id="KW-0418">Kinase</keyword>
<evidence type="ECO:0000256" key="1">
    <source>
        <dbReference type="ARBA" id="ARBA00012513"/>
    </source>
</evidence>
<feature type="domain" description="Protein kinase" evidence="9">
    <location>
        <begin position="5"/>
        <end position="253"/>
    </location>
</feature>
<evidence type="ECO:0000256" key="8">
    <source>
        <dbReference type="SAM" id="MobiDB-lite"/>
    </source>
</evidence>
<feature type="compositionally biased region" description="Pro residues" evidence="8">
    <location>
        <begin position="423"/>
        <end position="438"/>
    </location>
</feature>
<gene>
    <name evidence="10" type="ORF">Plo01_71640</name>
</gene>
<evidence type="ECO:0000256" key="3">
    <source>
        <dbReference type="ARBA" id="ARBA00022679"/>
    </source>
</evidence>
<dbReference type="PANTHER" id="PTHR43289:SF6">
    <property type="entry name" value="SERINE_THREONINE-PROTEIN KINASE NEKL-3"/>
    <property type="match status" value="1"/>
</dbReference>
<dbReference type="PROSITE" id="PS00107">
    <property type="entry name" value="PROTEIN_KINASE_ATP"/>
    <property type="match status" value="1"/>
</dbReference>
<protein>
    <recommendedName>
        <fullName evidence="1">non-specific serine/threonine protein kinase</fullName>
        <ecNumber evidence="1">2.7.11.1</ecNumber>
    </recommendedName>
</protein>
<dbReference type="InterPro" id="IPR000719">
    <property type="entry name" value="Prot_kinase_dom"/>
</dbReference>
<evidence type="ECO:0000256" key="6">
    <source>
        <dbReference type="ARBA" id="ARBA00022840"/>
    </source>
</evidence>
<feature type="compositionally biased region" description="Basic and acidic residues" evidence="8">
    <location>
        <begin position="585"/>
        <end position="599"/>
    </location>
</feature>
<feature type="region of interest" description="Disordered" evidence="8">
    <location>
        <begin position="537"/>
        <end position="610"/>
    </location>
</feature>
<evidence type="ECO:0000256" key="7">
    <source>
        <dbReference type="PROSITE-ProRule" id="PRU10141"/>
    </source>
</evidence>
<feature type="compositionally biased region" description="Polar residues" evidence="8">
    <location>
        <begin position="389"/>
        <end position="406"/>
    </location>
</feature>
<dbReference type="SUPFAM" id="SSF56112">
    <property type="entry name" value="Protein kinase-like (PK-like)"/>
    <property type="match status" value="1"/>
</dbReference>
<dbReference type="AlphaFoldDB" id="A0A8J3W990"/>
<dbReference type="CDD" id="cd14014">
    <property type="entry name" value="STKc_PknB_like"/>
    <property type="match status" value="1"/>
</dbReference>
<evidence type="ECO:0000313" key="10">
    <source>
        <dbReference type="EMBL" id="GIH80735.1"/>
    </source>
</evidence>
<dbReference type="InterPro" id="IPR017441">
    <property type="entry name" value="Protein_kinase_ATP_BS"/>
</dbReference>
<dbReference type="PROSITE" id="PS50011">
    <property type="entry name" value="PROTEIN_KINASE_DOM"/>
    <property type="match status" value="1"/>
</dbReference>
<comment type="caution">
    <text evidence="10">The sequence shown here is derived from an EMBL/GenBank/DDBJ whole genome shotgun (WGS) entry which is preliminary data.</text>
</comment>
<dbReference type="RefSeq" id="WP_203895152.1">
    <property type="nucleotide sequence ID" value="NZ_BOOH01000063.1"/>
</dbReference>
<dbReference type="GO" id="GO:0005524">
    <property type="term" value="F:ATP binding"/>
    <property type="evidence" value="ECO:0007669"/>
    <property type="project" value="UniProtKB-UniRule"/>
</dbReference>
<dbReference type="InterPro" id="IPR011009">
    <property type="entry name" value="Kinase-like_dom_sf"/>
</dbReference>
<evidence type="ECO:0000313" key="11">
    <source>
        <dbReference type="Proteomes" id="UP000616724"/>
    </source>
</evidence>
<keyword evidence="2" id="KW-0723">Serine/threonine-protein kinase</keyword>
<dbReference type="Proteomes" id="UP000616724">
    <property type="component" value="Unassembled WGS sequence"/>
</dbReference>
<feature type="region of interest" description="Disordered" evidence="8">
    <location>
        <begin position="338"/>
        <end position="462"/>
    </location>
</feature>
<evidence type="ECO:0000256" key="4">
    <source>
        <dbReference type="ARBA" id="ARBA00022741"/>
    </source>
</evidence>
<reference evidence="10 11" key="1">
    <citation type="submission" date="2021-01" db="EMBL/GenBank/DDBJ databases">
        <title>Whole genome shotgun sequence of Planobispora longispora NBRC 13918.</title>
        <authorList>
            <person name="Komaki H."/>
            <person name="Tamura T."/>
        </authorList>
    </citation>
    <scope>NUCLEOTIDE SEQUENCE [LARGE SCALE GENOMIC DNA]</scope>
    <source>
        <strain evidence="10 11">NBRC 13918</strain>
    </source>
</reference>
<name>A0A8J3W990_9ACTN</name>
<dbReference type="Gene3D" id="1.10.510.10">
    <property type="entry name" value="Transferase(Phosphotransferase) domain 1"/>
    <property type="match status" value="1"/>
</dbReference>
<dbReference type="EC" id="2.7.11.1" evidence="1"/>
<organism evidence="10 11">
    <name type="scientific">Planobispora longispora</name>
    <dbReference type="NCBI Taxonomy" id="28887"/>
    <lineage>
        <taxon>Bacteria</taxon>
        <taxon>Bacillati</taxon>
        <taxon>Actinomycetota</taxon>
        <taxon>Actinomycetes</taxon>
        <taxon>Streptosporangiales</taxon>
        <taxon>Streptosporangiaceae</taxon>
        <taxon>Planobispora</taxon>
    </lineage>
</organism>
<accession>A0A8J3W990</accession>
<keyword evidence="6 7" id="KW-0067">ATP-binding</keyword>
<dbReference type="GO" id="GO:0004674">
    <property type="term" value="F:protein serine/threonine kinase activity"/>
    <property type="evidence" value="ECO:0007669"/>
    <property type="project" value="UniProtKB-KW"/>
</dbReference>
<sequence length="610" mass="62961">MVPGYREVRELGTGGGGRVVLATYTETGAYVAIKYLNATLKDDPGFLRRFRREARVMVELDDPNVVRLYEYYEDVLDAAIVMELVDGVPLRRILAGRRTTSPEAALAVLKGSLLGLSKAHALGVVHRDCKPENVLVQADGASKLSDFGIAVPAGEADTPAGTPPYLAPERWSGRPADPASDVYAAACVFFECLTGRAPYRADRPAALAHLHRTAPVPVEAVPDPVRQLVARGLAKDPADRPPTARTFLAEVEVAALAAYGPQWEQRGRRHLAELATLLALTFPLAKPAPKAGASVARTVLDRMGRLRHPRRPGTRLVASAGVMTVAVAIALISAGRPNGPLASDRVFTPAPGIPGADRAGAPRGTTESPPPGPRRSRNVAADGPAPPEETSTAATGSNRSPATAENGSPAAPARPSAPATRPGTPPAPTGRPSSPPSSSPTGTRAPTPPEPTGPGHTVSGLAVAGIDGEGATIALRASTTAEVVLTVRFAEGPAPDRLTEAPSRTLTLSGSETYVQVVAHRFSAPPCGQTLVRRVTVSTSPQAPDGAHELTAEATGEPCQSPDPTGGTSGGPEAGGDPDGEPDGDGGRDPVDEPPHDPTEPDGPGGYDTL</sequence>
<evidence type="ECO:0000259" key="9">
    <source>
        <dbReference type="PROSITE" id="PS50011"/>
    </source>
</evidence>
<dbReference type="Pfam" id="PF00069">
    <property type="entry name" value="Pkinase"/>
    <property type="match status" value="1"/>
</dbReference>
<proteinExistence type="predicted"/>
<feature type="compositionally biased region" description="Low complexity" evidence="8">
    <location>
        <begin position="407"/>
        <end position="422"/>
    </location>
</feature>
<evidence type="ECO:0000256" key="5">
    <source>
        <dbReference type="ARBA" id="ARBA00022777"/>
    </source>
</evidence>
<dbReference type="EMBL" id="BOOH01000063">
    <property type="protein sequence ID" value="GIH80735.1"/>
    <property type="molecule type" value="Genomic_DNA"/>
</dbReference>
<dbReference type="PANTHER" id="PTHR43289">
    <property type="entry name" value="MITOGEN-ACTIVATED PROTEIN KINASE KINASE KINASE 20-RELATED"/>
    <property type="match status" value="1"/>
</dbReference>
<evidence type="ECO:0000256" key="2">
    <source>
        <dbReference type="ARBA" id="ARBA00022527"/>
    </source>
</evidence>
<keyword evidence="4 7" id="KW-0547">Nucleotide-binding</keyword>
<keyword evidence="3" id="KW-0808">Transferase</keyword>
<keyword evidence="11" id="KW-1185">Reference proteome</keyword>